<dbReference type="AlphaFoldDB" id="A0AA47NRU8"/>
<feature type="compositionally biased region" description="Basic residues" evidence="1">
    <location>
        <begin position="127"/>
        <end position="139"/>
    </location>
</feature>
<dbReference type="EMBL" id="JAOPHQ010005513">
    <property type="protein sequence ID" value="KAK0134958.1"/>
    <property type="molecule type" value="Genomic_DNA"/>
</dbReference>
<dbReference type="Proteomes" id="UP001174136">
    <property type="component" value="Unassembled WGS sequence"/>
</dbReference>
<feature type="compositionally biased region" description="Polar residues" evidence="1">
    <location>
        <begin position="145"/>
        <end position="160"/>
    </location>
</feature>
<reference evidence="2" key="1">
    <citation type="journal article" date="2023" name="Front. Mar. Sci.">
        <title>A new Merluccius polli reference genome to investigate the effects of global change in West African waters.</title>
        <authorList>
            <person name="Mateo J.L."/>
            <person name="Blanco-Fernandez C."/>
            <person name="Garcia-Vazquez E."/>
            <person name="Machado-Schiaffino G."/>
        </authorList>
    </citation>
    <scope>NUCLEOTIDE SEQUENCE</scope>
    <source>
        <strain evidence="2">C29</strain>
        <tissue evidence="2">Fin</tissue>
    </source>
</reference>
<evidence type="ECO:0000313" key="2">
    <source>
        <dbReference type="EMBL" id="KAK0134958.1"/>
    </source>
</evidence>
<keyword evidence="3" id="KW-1185">Reference proteome</keyword>
<feature type="region of interest" description="Disordered" evidence="1">
    <location>
        <begin position="125"/>
        <end position="162"/>
    </location>
</feature>
<protein>
    <submittedName>
        <fullName evidence="2">Uncharacterized protein</fullName>
    </submittedName>
</protein>
<accession>A0AA47NRU8</accession>
<evidence type="ECO:0000313" key="3">
    <source>
        <dbReference type="Proteomes" id="UP001174136"/>
    </source>
</evidence>
<gene>
    <name evidence="2" type="ORF">N1851_029227</name>
</gene>
<organism evidence="2 3">
    <name type="scientific">Merluccius polli</name>
    <name type="common">Benguela hake</name>
    <name type="synonym">Merluccius cadenati</name>
    <dbReference type="NCBI Taxonomy" id="89951"/>
    <lineage>
        <taxon>Eukaryota</taxon>
        <taxon>Metazoa</taxon>
        <taxon>Chordata</taxon>
        <taxon>Craniata</taxon>
        <taxon>Vertebrata</taxon>
        <taxon>Euteleostomi</taxon>
        <taxon>Actinopterygii</taxon>
        <taxon>Neopterygii</taxon>
        <taxon>Teleostei</taxon>
        <taxon>Neoteleostei</taxon>
        <taxon>Acanthomorphata</taxon>
        <taxon>Zeiogadaria</taxon>
        <taxon>Gadariae</taxon>
        <taxon>Gadiformes</taxon>
        <taxon>Gadoidei</taxon>
        <taxon>Merlucciidae</taxon>
        <taxon>Merluccius</taxon>
    </lineage>
</organism>
<comment type="caution">
    <text evidence="2">The sequence shown here is derived from an EMBL/GenBank/DDBJ whole genome shotgun (WGS) entry which is preliminary data.</text>
</comment>
<sequence length="411" mass="47418">MDQLDEVTIATLRAAKIGEELLPSLTRDDIKDLFPGPENVHRRRAIWLVVNKDELKRLGTDNTVDLSKELFCRLIRNTMCNMISIARTTEDARYPNRPEVNAMAKRLVEYYPMIKDWLMKRLSNVRSPKKGTHPAKKQRRDVGELTTSDYDGDSSASTKSQARHYKTLQEICRSKKPNKASVTHLLNLEFESRRRFITSDTIKEQDRPIKILEAYSCFKDLDHVLDELQRIIQPNNANYVSEMRNRWDDFYSKVQFYGVMKKVMKPPKTLDGVEHATAVFRALPLLFPSSTTLPKRLGASSEAVFHVLTASEDPDAYLRQQPLSCPVLLVCEDNCMIAIGNTPVTTFDRKKFHEGLLYLLGYYYCLHLTYPKFISTLLSVLQTEVLQDSLHDRDLTASYKKAIAEWRSFIE</sequence>
<name>A0AA47NRU8_MERPO</name>
<proteinExistence type="predicted"/>
<evidence type="ECO:0000256" key="1">
    <source>
        <dbReference type="SAM" id="MobiDB-lite"/>
    </source>
</evidence>